<dbReference type="Gene3D" id="3.40.50.1010">
    <property type="entry name" value="5'-nuclease"/>
    <property type="match status" value="1"/>
</dbReference>
<evidence type="ECO:0000313" key="3">
    <source>
        <dbReference type="Proteomes" id="UP000809243"/>
    </source>
</evidence>
<sequence length="139" mass="15736">MSEMQLVADTNIVVAALLRKGDTRSLLFSKKVEVFSPDRIGIEILNHKEEFMKKALMNESEFQQAVELLLEEISVIPVEEYSPLKQTALSLCPTGHEDDWPFLALSLKLSCPLWSNDSALKNQLEVKVYSTAELLKQLE</sequence>
<protein>
    <recommendedName>
        <fullName evidence="1">PIN domain-containing protein</fullName>
    </recommendedName>
</protein>
<evidence type="ECO:0000313" key="2">
    <source>
        <dbReference type="EMBL" id="MBN2067062.1"/>
    </source>
</evidence>
<comment type="caution">
    <text evidence="2">The sequence shown here is derived from an EMBL/GenBank/DDBJ whole genome shotgun (WGS) entry which is preliminary data.</text>
</comment>
<proteinExistence type="predicted"/>
<dbReference type="EMBL" id="JAFGDB010000020">
    <property type="protein sequence ID" value="MBN2067062.1"/>
    <property type="molecule type" value="Genomic_DNA"/>
</dbReference>
<dbReference type="AlphaFoldDB" id="A0A938YS59"/>
<gene>
    <name evidence="2" type="ORF">JW744_01185</name>
</gene>
<accession>A0A938YS59</accession>
<dbReference type="Proteomes" id="UP000809243">
    <property type="component" value="Unassembled WGS sequence"/>
</dbReference>
<reference evidence="2" key="1">
    <citation type="submission" date="2021-01" db="EMBL/GenBank/DDBJ databases">
        <title>Active Sulfur Cycling in an Early Earth Analoge.</title>
        <authorList>
            <person name="Hahn C.R."/>
            <person name="Youssef N.H."/>
            <person name="Elshahed M."/>
        </authorList>
    </citation>
    <scope>NUCLEOTIDE SEQUENCE</scope>
    <source>
        <strain evidence="2">Zod_Metabat.1151</strain>
    </source>
</reference>
<dbReference type="InterPro" id="IPR029060">
    <property type="entry name" value="PIN-like_dom_sf"/>
</dbReference>
<evidence type="ECO:0000259" key="1">
    <source>
        <dbReference type="Pfam" id="PF10130"/>
    </source>
</evidence>
<organism evidence="2 3">
    <name type="scientific">Candidatus Iainarchaeum sp</name>
    <dbReference type="NCBI Taxonomy" id="3101447"/>
    <lineage>
        <taxon>Archaea</taxon>
        <taxon>Candidatus Iainarchaeota</taxon>
        <taxon>Candidatus Iainarchaeia</taxon>
        <taxon>Candidatus Iainarchaeales</taxon>
        <taxon>Candidatus Iainarchaeaceae</taxon>
        <taxon>Candidatus Iainarchaeum</taxon>
    </lineage>
</organism>
<dbReference type="SUPFAM" id="SSF88723">
    <property type="entry name" value="PIN domain-like"/>
    <property type="match status" value="1"/>
</dbReference>
<dbReference type="InterPro" id="IPR002716">
    <property type="entry name" value="PIN_dom"/>
</dbReference>
<name>A0A938YS59_9ARCH</name>
<feature type="domain" description="PIN" evidence="1">
    <location>
        <begin position="7"/>
        <end position="121"/>
    </location>
</feature>
<dbReference type="Pfam" id="PF10130">
    <property type="entry name" value="PIN_2"/>
    <property type="match status" value="1"/>
</dbReference>